<dbReference type="InterPro" id="IPR027417">
    <property type="entry name" value="P-loop_NTPase"/>
</dbReference>
<dbReference type="Pfam" id="PF01583">
    <property type="entry name" value="APS_kinase"/>
    <property type="match status" value="1"/>
</dbReference>
<dbReference type="RefSeq" id="WP_233053090.1">
    <property type="nucleotide sequence ID" value="NZ_JAIMJA010000011.1"/>
</dbReference>
<dbReference type="NCBIfam" id="NF004041">
    <property type="entry name" value="PRK05541.1"/>
    <property type="match status" value="1"/>
</dbReference>
<dbReference type="EC" id="2.7.1.25" evidence="3"/>
<dbReference type="GO" id="GO:0004020">
    <property type="term" value="F:adenylylsulfate kinase activity"/>
    <property type="evidence" value="ECO:0007669"/>
    <property type="project" value="UniProtKB-EC"/>
</dbReference>
<dbReference type="SUPFAM" id="SSF52540">
    <property type="entry name" value="P-loop containing nucleoside triphosphate hydrolases"/>
    <property type="match status" value="1"/>
</dbReference>
<dbReference type="PANTHER" id="PTHR42700:SF1">
    <property type="entry name" value="SULFATE ADENYLYLTRANSFERASE"/>
    <property type="match status" value="1"/>
</dbReference>
<sequence length="171" mass="19642">MIIWLVGLSGSGKSTIGQALYDALKPEHKHTIMLDGDKIRSVFQHDNQASDYSLAGRRKSAQRLQALCHWLDKEGMHVICCAISMFQDINELNRSLFTDYKEIFINVPIETLIERDNKGLYEKAINKQESNVVGIDIPYTPPNMPDLIISNTFEEQRLDEYVEKIRNVCRI</sequence>
<gene>
    <name evidence="3" type="ORF">K6Y31_12190</name>
</gene>
<feature type="domain" description="APS kinase" evidence="2">
    <location>
        <begin position="2"/>
        <end position="149"/>
    </location>
</feature>
<evidence type="ECO:0000313" key="4">
    <source>
        <dbReference type="Proteomes" id="UP001201273"/>
    </source>
</evidence>
<keyword evidence="1 3" id="KW-0808">Transferase</keyword>
<dbReference type="InterPro" id="IPR059117">
    <property type="entry name" value="APS_kinase_dom"/>
</dbReference>
<dbReference type="InterPro" id="IPR050512">
    <property type="entry name" value="Sulf_AdTrans/APS_kinase"/>
</dbReference>
<dbReference type="PRINTS" id="PR01100">
    <property type="entry name" value="SHIKIMTKNASE"/>
</dbReference>
<dbReference type="Gene3D" id="3.40.50.300">
    <property type="entry name" value="P-loop containing nucleotide triphosphate hydrolases"/>
    <property type="match status" value="1"/>
</dbReference>
<keyword evidence="4" id="KW-1185">Reference proteome</keyword>
<dbReference type="CDD" id="cd02027">
    <property type="entry name" value="APSK"/>
    <property type="match status" value="1"/>
</dbReference>
<evidence type="ECO:0000256" key="1">
    <source>
        <dbReference type="ARBA" id="ARBA00022679"/>
    </source>
</evidence>
<protein>
    <submittedName>
        <fullName evidence="3">Adenylyl-sulfate kinase</fullName>
        <ecNumber evidence="3">2.7.1.25</ecNumber>
    </submittedName>
</protein>
<reference evidence="3 4" key="1">
    <citation type="journal article" date="2022" name="Environ. Microbiol. Rep.">
        <title>Eco-phylogenetic analyses reveal divergent evolution of vitamin B12 metabolism in the marine bacterial family 'Psychromonadaceae'.</title>
        <authorList>
            <person name="Jin X."/>
            <person name="Yang Y."/>
            <person name="Cao H."/>
            <person name="Gao B."/>
            <person name="Zhao Z."/>
        </authorList>
    </citation>
    <scope>NUCLEOTIDE SEQUENCE [LARGE SCALE GENOMIC DNA]</scope>
    <source>
        <strain evidence="3 4">MKS20</strain>
    </source>
</reference>
<accession>A0ABS8WE09</accession>
<evidence type="ECO:0000259" key="2">
    <source>
        <dbReference type="Pfam" id="PF01583"/>
    </source>
</evidence>
<dbReference type="PANTHER" id="PTHR42700">
    <property type="entry name" value="SULFATE ADENYLYLTRANSFERASE"/>
    <property type="match status" value="1"/>
</dbReference>
<proteinExistence type="predicted"/>
<organism evidence="3 4">
    <name type="scientific">Motilimonas cestriensis</name>
    <dbReference type="NCBI Taxonomy" id="2742685"/>
    <lineage>
        <taxon>Bacteria</taxon>
        <taxon>Pseudomonadati</taxon>
        <taxon>Pseudomonadota</taxon>
        <taxon>Gammaproteobacteria</taxon>
        <taxon>Alteromonadales</taxon>
        <taxon>Alteromonadales genera incertae sedis</taxon>
        <taxon>Motilimonas</taxon>
    </lineage>
</organism>
<dbReference type="Proteomes" id="UP001201273">
    <property type="component" value="Unassembled WGS sequence"/>
</dbReference>
<dbReference type="EMBL" id="JAIMJA010000011">
    <property type="protein sequence ID" value="MCE2595580.1"/>
    <property type="molecule type" value="Genomic_DNA"/>
</dbReference>
<comment type="caution">
    <text evidence="3">The sequence shown here is derived from an EMBL/GenBank/DDBJ whole genome shotgun (WGS) entry which is preliminary data.</text>
</comment>
<evidence type="ECO:0000313" key="3">
    <source>
        <dbReference type="EMBL" id="MCE2595580.1"/>
    </source>
</evidence>
<name>A0ABS8WE09_9GAMM</name>
<keyword evidence="3" id="KW-0418">Kinase</keyword>